<dbReference type="InterPro" id="IPR029026">
    <property type="entry name" value="tRNA_m1G_MTases_N"/>
</dbReference>
<dbReference type="GO" id="GO:0070042">
    <property type="term" value="F:rRNA (uridine-N3-)-methyltransferase activity"/>
    <property type="evidence" value="ECO:0007669"/>
    <property type="project" value="TreeGrafter"/>
</dbReference>
<evidence type="ECO:0000256" key="2">
    <source>
        <dbReference type="ARBA" id="ARBA00005528"/>
    </source>
</evidence>
<evidence type="ECO:0000313" key="15">
    <source>
        <dbReference type="EMBL" id="EFR31984.1"/>
    </source>
</evidence>
<dbReference type="EMBL" id="AENN01000001">
    <property type="protein sequence ID" value="EFR31984.1"/>
    <property type="molecule type" value="Genomic_DNA"/>
</dbReference>
<evidence type="ECO:0000256" key="7">
    <source>
        <dbReference type="ARBA" id="ARBA00022603"/>
    </source>
</evidence>
<dbReference type="PIRSF" id="PIRSF015601">
    <property type="entry name" value="MTase_slr0722"/>
    <property type="match status" value="1"/>
</dbReference>
<dbReference type="InterPro" id="IPR046886">
    <property type="entry name" value="RsmE_MTase_dom"/>
</dbReference>
<feature type="domain" description="Ribosomal RNA small subunit methyltransferase E methyltransferase" evidence="13">
    <location>
        <begin position="76"/>
        <end position="249"/>
    </location>
</feature>
<evidence type="ECO:0000256" key="10">
    <source>
        <dbReference type="ARBA" id="ARBA00025699"/>
    </source>
</evidence>
<evidence type="ECO:0000256" key="5">
    <source>
        <dbReference type="ARBA" id="ARBA00022490"/>
    </source>
</evidence>
<dbReference type="Pfam" id="PF04452">
    <property type="entry name" value="Methyltrans_RNA"/>
    <property type="match status" value="1"/>
</dbReference>
<organism evidence="15 16">
    <name type="scientific">Eremococcus coleocola ACS-139-V-Col8</name>
    <dbReference type="NCBI Taxonomy" id="908337"/>
    <lineage>
        <taxon>Bacteria</taxon>
        <taxon>Bacillati</taxon>
        <taxon>Bacillota</taxon>
        <taxon>Bacilli</taxon>
        <taxon>Lactobacillales</taxon>
        <taxon>Aerococcaceae</taxon>
        <taxon>Eremococcus</taxon>
    </lineage>
</organism>
<sequence length="263" mass="28915">MQQYFVDQATLTLGQVFTIEGDDFHHLVKVMRAKPGQVIQVVAANQVAYAASIQTIDKATCQLQVDQILQDNCLIELPLDVTLACGISKNDKLDWIAQKGTEGGMACLQPLNLKRDVAKWQANKAAKRIERLEKIVKEAAQQSHRRQIPQVNDCLNLIDFIRQVPNQAIKLIAFEETAKVGHHQVLAKTLSQLDLNQEVLPPLVMVFGSEGGLDIGEVEQLQAAGFKACSLGPRILRAETAPIFALGAISYALELSKNGENLL</sequence>
<keyword evidence="8 12" id="KW-0808">Transferase</keyword>
<comment type="catalytic activity">
    <reaction evidence="11 12">
        <text>uridine(1498) in 16S rRNA + S-adenosyl-L-methionine = N(3)-methyluridine(1498) in 16S rRNA + S-adenosyl-L-homocysteine + H(+)</text>
        <dbReference type="Rhea" id="RHEA:42920"/>
        <dbReference type="Rhea" id="RHEA-COMP:10283"/>
        <dbReference type="Rhea" id="RHEA-COMP:10284"/>
        <dbReference type="ChEBI" id="CHEBI:15378"/>
        <dbReference type="ChEBI" id="CHEBI:57856"/>
        <dbReference type="ChEBI" id="CHEBI:59789"/>
        <dbReference type="ChEBI" id="CHEBI:65315"/>
        <dbReference type="ChEBI" id="CHEBI:74502"/>
        <dbReference type="EC" id="2.1.1.193"/>
    </reaction>
</comment>
<comment type="function">
    <text evidence="10 12">Specifically methylates the N3 position of the uracil ring of uridine 1498 (m3U1498) in 16S rRNA. Acts on the fully assembled 30S ribosomal subunit.</text>
</comment>
<name>E4KM41_9LACT</name>
<evidence type="ECO:0000256" key="1">
    <source>
        <dbReference type="ARBA" id="ARBA00004496"/>
    </source>
</evidence>
<evidence type="ECO:0000313" key="16">
    <source>
        <dbReference type="Proteomes" id="UP000005990"/>
    </source>
</evidence>
<dbReference type="InterPro" id="IPR046887">
    <property type="entry name" value="RsmE_PUA-like"/>
</dbReference>
<keyword evidence="16" id="KW-1185">Reference proteome</keyword>
<dbReference type="Pfam" id="PF20260">
    <property type="entry name" value="PUA_4"/>
    <property type="match status" value="1"/>
</dbReference>
<keyword evidence="6 12" id="KW-0698">rRNA processing</keyword>
<evidence type="ECO:0000256" key="11">
    <source>
        <dbReference type="ARBA" id="ARBA00047944"/>
    </source>
</evidence>
<dbReference type="AlphaFoldDB" id="E4KM41"/>
<keyword evidence="9 12" id="KW-0949">S-adenosyl-L-methionine</keyword>
<comment type="similarity">
    <text evidence="2 12">Belongs to the RNA methyltransferase RsmE family.</text>
</comment>
<dbReference type="RefSeq" id="WP_006417468.1">
    <property type="nucleotide sequence ID" value="NZ_AENN01000001.1"/>
</dbReference>
<evidence type="ECO:0000259" key="14">
    <source>
        <dbReference type="Pfam" id="PF20260"/>
    </source>
</evidence>
<dbReference type="PANTHER" id="PTHR30027:SF3">
    <property type="entry name" value="16S RRNA (URACIL(1498)-N(3))-METHYLTRANSFERASE"/>
    <property type="match status" value="1"/>
</dbReference>
<reference evidence="15 16" key="1">
    <citation type="submission" date="2010-10" db="EMBL/GenBank/DDBJ databases">
        <authorList>
            <person name="Durkin A.S."/>
            <person name="Madupu R."/>
            <person name="Torralba M."/>
            <person name="Gillis M."/>
            <person name="Methe B."/>
            <person name="Sutton G."/>
            <person name="Nelson K.E."/>
        </authorList>
    </citation>
    <scope>NUCLEOTIDE SEQUENCE [LARGE SCALE GENOMIC DNA]</scope>
    <source>
        <strain evidence="15 16">ACS-139-V-Col8</strain>
    </source>
</reference>
<dbReference type="eggNOG" id="COG1385">
    <property type="taxonomic scope" value="Bacteria"/>
</dbReference>
<evidence type="ECO:0000256" key="6">
    <source>
        <dbReference type="ARBA" id="ARBA00022552"/>
    </source>
</evidence>
<keyword evidence="7 12" id="KW-0489">Methyltransferase</keyword>
<feature type="domain" description="Ribosomal RNA small subunit methyltransferase E PUA-like" evidence="14">
    <location>
        <begin position="19"/>
        <end position="65"/>
    </location>
</feature>
<evidence type="ECO:0000256" key="4">
    <source>
        <dbReference type="ARBA" id="ARBA00013673"/>
    </source>
</evidence>
<keyword evidence="5 12" id="KW-0963">Cytoplasm</keyword>
<evidence type="ECO:0000256" key="9">
    <source>
        <dbReference type="ARBA" id="ARBA00022691"/>
    </source>
</evidence>
<evidence type="ECO:0000256" key="12">
    <source>
        <dbReference type="PIRNR" id="PIRNR015601"/>
    </source>
</evidence>
<protein>
    <recommendedName>
        <fullName evidence="4 12">Ribosomal RNA small subunit methyltransferase E</fullName>
        <ecNumber evidence="3 12">2.1.1.193</ecNumber>
    </recommendedName>
</protein>
<dbReference type="NCBIfam" id="TIGR00046">
    <property type="entry name" value="RsmE family RNA methyltransferase"/>
    <property type="match status" value="1"/>
</dbReference>
<proteinExistence type="inferred from homology"/>
<accession>E4KM41</accession>
<dbReference type="InterPro" id="IPR006700">
    <property type="entry name" value="RsmE"/>
</dbReference>
<dbReference type="Proteomes" id="UP000005990">
    <property type="component" value="Unassembled WGS sequence"/>
</dbReference>
<dbReference type="EC" id="2.1.1.193" evidence="3 12"/>
<evidence type="ECO:0000259" key="13">
    <source>
        <dbReference type="Pfam" id="PF04452"/>
    </source>
</evidence>
<dbReference type="OrthoDB" id="9815641at2"/>
<evidence type="ECO:0000256" key="3">
    <source>
        <dbReference type="ARBA" id="ARBA00012328"/>
    </source>
</evidence>
<dbReference type="STRING" id="908337.HMPREF9257_1026"/>
<dbReference type="GO" id="GO:0005737">
    <property type="term" value="C:cytoplasm"/>
    <property type="evidence" value="ECO:0007669"/>
    <property type="project" value="UniProtKB-SubCell"/>
</dbReference>
<dbReference type="GO" id="GO:0070475">
    <property type="term" value="P:rRNA base methylation"/>
    <property type="evidence" value="ECO:0007669"/>
    <property type="project" value="TreeGrafter"/>
</dbReference>
<dbReference type="InterPro" id="IPR015947">
    <property type="entry name" value="PUA-like_sf"/>
</dbReference>
<evidence type="ECO:0000256" key="8">
    <source>
        <dbReference type="ARBA" id="ARBA00022679"/>
    </source>
</evidence>
<comment type="subcellular location">
    <subcellularLocation>
        <location evidence="1 12">Cytoplasm</location>
    </subcellularLocation>
</comment>
<dbReference type="Gene3D" id="3.40.1280.10">
    <property type="match status" value="1"/>
</dbReference>
<dbReference type="CDD" id="cd18084">
    <property type="entry name" value="RsmE-like"/>
    <property type="match status" value="1"/>
</dbReference>
<gene>
    <name evidence="15" type="ORF">HMPREF9257_1026</name>
</gene>
<dbReference type="SUPFAM" id="SSF88697">
    <property type="entry name" value="PUA domain-like"/>
    <property type="match status" value="1"/>
</dbReference>
<comment type="caution">
    <text evidence="15">The sequence shown here is derived from an EMBL/GenBank/DDBJ whole genome shotgun (WGS) entry which is preliminary data.</text>
</comment>
<dbReference type="PANTHER" id="PTHR30027">
    <property type="entry name" value="RIBOSOMAL RNA SMALL SUBUNIT METHYLTRANSFERASE E"/>
    <property type="match status" value="1"/>
</dbReference>
<dbReference type="Gene3D" id="2.40.240.20">
    <property type="entry name" value="Hypothetical PUA domain-like, domain 1"/>
    <property type="match status" value="1"/>
</dbReference>
<dbReference type="SUPFAM" id="SSF75217">
    <property type="entry name" value="alpha/beta knot"/>
    <property type="match status" value="1"/>
</dbReference>
<dbReference type="InterPro" id="IPR029028">
    <property type="entry name" value="Alpha/beta_knot_MTases"/>
</dbReference>